<dbReference type="AlphaFoldDB" id="A0A6G1CJ29"/>
<dbReference type="EMBL" id="SPHZ02000009">
    <property type="protein sequence ID" value="KAF0900140.1"/>
    <property type="molecule type" value="Genomic_DNA"/>
</dbReference>
<dbReference type="Proteomes" id="UP000479710">
    <property type="component" value="Unassembled WGS sequence"/>
</dbReference>
<comment type="caution">
    <text evidence="2">The sequence shown here is derived from an EMBL/GenBank/DDBJ whole genome shotgun (WGS) entry which is preliminary data.</text>
</comment>
<feature type="region of interest" description="Disordered" evidence="1">
    <location>
        <begin position="25"/>
        <end position="62"/>
    </location>
</feature>
<gene>
    <name evidence="2" type="ORF">E2562_027456</name>
</gene>
<reference evidence="2 3" key="1">
    <citation type="submission" date="2019-11" db="EMBL/GenBank/DDBJ databases">
        <title>Whole genome sequence of Oryza granulata.</title>
        <authorList>
            <person name="Li W."/>
        </authorList>
    </citation>
    <scope>NUCLEOTIDE SEQUENCE [LARGE SCALE GENOMIC DNA]</scope>
    <source>
        <strain evidence="3">cv. Menghai</strain>
        <tissue evidence="2">Leaf</tissue>
    </source>
</reference>
<keyword evidence="3" id="KW-1185">Reference proteome</keyword>
<proteinExistence type="predicted"/>
<feature type="compositionally biased region" description="Polar residues" evidence="1">
    <location>
        <begin position="33"/>
        <end position="44"/>
    </location>
</feature>
<sequence>VNRRYRCPPFLLAFATATVNDYHTDSPLPTPPSTVRLQTRTSAPSLRLSPAQGTRAGDEPLPPLPAAANPVDSCAVSAGQGTAGLPHMSFMLTPLIFSCSIAVRFMLTMSYCVTLLGNATIEMLLIRPEMPTISQAHVSCERNLKHFERKGKCKFEVVERAKDLIGFQTFDYACHFLVGAHRFYYATELDKQ</sequence>
<feature type="non-terminal residue" evidence="2">
    <location>
        <position position="1"/>
    </location>
</feature>
<accession>A0A6G1CJ29</accession>
<evidence type="ECO:0000313" key="2">
    <source>
        <dbReference type="EMBL" id="KAF0900140.1"/>
    </source>
</evidence>
<organism evidence="2 3">
    <name type="scientific">Oryza meyeriana var. granulata</name>
    <dbReference type="NCBI Taxonomy" id="110450"/>
    <lineage>
        <taxon>Eukaryota</taxon>
        <taxon>Viridiplantae</taxon>
        <taxon>Streptophyta</taxon>
        <taxon>Embryophyta</taxon>
        <taxon>Tracheophyta</taxon>
        <taxon>Spermatophyta</taxon>
        <taxon>Magnoliopsida</taxon>
        <taxon>Liliopsida</taxon>
        <taxon>Poales</taxon>
        <taxon>Poaceae</taxon>
        <taxon>BOP clade</taxon>
        <taxon>Oryzoideae</taxon>
        <taxon>Oryzeae</taxon>
        <taxon>Oryzinae</taxon>
        <taxon>Oryza</taxon>
        <taxon>Oryza meyeriana</taxon>
    </lineage>
</organism>
<name>A0A6G1CJ29_9ORYZ</name>
<protein>
    <submittedName>
        <fullName evidence="2">Uncharacterized protein</fullName>
    </submittedName>
</protein>
<evidence type="ECO:0000313" key="3">
    <source>
        <dbReference type="Proteomes" id="UP000479710"/>
    </source>
</evidence>
<evidence type="ECO:0000256" key="1">
    <source>
        <dbReference type="SAM" id="MobiDB-lite"/>
    </source>
</evidence>